<organism evidence="2 3">
    <name type="scientific">Pleurodeles waltl</name>
    <name type="common">Iberian ribbed newt</name>
    <dbReference type="NCBI Taxonomy" id="8319"/>
    <lineage>
        <taxon>Eukaryota</taxon>
        <taxon>Metazoa</taxon>
        <taxon>Chordata</taxon>
        <taxon>Craniata</taxon>
        <taxon>Vertebrata</taxon>
        <taxon>Euteleostomi</taxon>
        <taxon>Amphibia</taxon>
        <taxon>Batrachia</taxon>
        <taxon>Caudata</taxon>
        <taxon>Salamandroidea</taxon>
        <taxon>Salamandridae</taxon>
        <taxon>Pleurodelinae</taxon>
        <taxon>Pleurodeles</taxon>
    </lineage>
</organism>
<evidence type="ECO:0000256" key="1">
    <source>
        <dbReference type="SAM" id="MobiDB-lite"/>
    </source>
</evidence>
<dbReference type="AlphaFoldDB" id="A0AAV7QBK9"/>
<feature type="region of interest" description="Disordered" evidence="1">
    <location>
        <begin position="1"/>
        <end position="65"/>
    </location>
</feature>
<keyword evidence="3" id="KW-1185">Reference proteome</keyword>
<feature type="compositionally biased region" description="Pro residues" evidence="1">
    <location>
        <begin position="53"/>
        <end position="65"/>
    </location>
</feature>
<dbReference type="EMBL" id="JANPWB010000010">
    <property type="protein sequence ID" value="KAJ1136826.1"/>
    <property type="molecule type" value="Genomic_DNA"/>
</dbReference>
<gene>
    <name evidence="2" type="ORF">NDU88_003240</name>
</gene>
<comment type="caution">
    <text evidence="2">The sequence shown here is derived from an EMBL/GenBank/DDBJ whole genome shotgun (WGS) entry which is preliminary data.</text>
</comment>
<accession>A0AAV7QBK9</accession>
<evidence type="ECO:0000313" key="2">
    <source>
        <dbReference type="EMBL" id="KAJ1136826.1"/>
    </source>
</evidence>
<reference evidence="2" key="1">
    <citation type="journal article" date="2022" name="bioRxiv">
        <title>Sequencing and chromosome-scale assembly of the giantPleurodeles waltlgenome.</title>
        <authorList>
            <person name="Brown T."/>
            <person name="Elewa A."/>
            <person name="Iarovenko S."/>
            <person name="Subramanian E."/>
            <person name="Araus A.J."/>
            <person name="Petzold A."/>
            <person name="Susuki M."/>
            <person name="Suzuki K.-i.T."/>
            <person name="Hayashi T."/>
            <person name="Toyoda A."/>
            <person name="Oliveira C."/>
            <person name="Osipova E."/>
            <person name="Leigh N.D."/>
            <person name="Simon A."/>
            <person name="Yun M.H."/>
        </authorList>
    </citation>
    <scope>NUCLEOTIDE SEQUENCE</scope>
    <source>
        <strain evidence="2">20211129_DDA</strain>
        <tissue evidence="2">Liver</tissue>
    </source>
</reference>
<dbReference type="Proteomes" id="UP001066276">
    <property type="component" value="Chromosome 6"/>
</dbReference>
<name>A0AAV7QBK9_PLEWA</name>
<protein>
    <submittedName>
        <fullName evidence="2">Uncharacterized protein</fullName>
    </submittedName>
</protein>
<proteinExistence type="predicted"/>
<evidence type="ECO:0000313" key="3">
    <source>
        <dbReference type="Proteomes" id="UP001066276"/>
    </source>
</evidence>
<sequence length="218" mass="23190">MFLGLRQCRGPAPPSLSRRPSADQFHSSAASPAHGPTGVSRAPHSLSTAPEALEPPAPPISPPGPVCPSPLLLTQMGFRVPSTRVPLTHRSCWGLERSRGIPVQLESVSTRRRRSTPRSLFLFLGRQLRRVWSPFCFCPAAGGALLLLCLPKRNLLVSGFPRCWPLIRVGACGQLSPWGALLGVSDGRVPFATPELLVKLAASTAAGHAPHSSVVVIA</sequence>